<keyword evidence="2" id="KW-1185">Reference proteome</keyword>
<gene>
    <name evidence="1" type="ORF">CCMP2556_LOCUS39997</name>
</gene>
<reference evidence="1 2" key="1">
    <citation type="submission" date="2024-02" db="EMBL/GenBank/DDBJ databases">
        <authorList>
            <person name="Chen Y."/>
            <person name="Shah S."/>
            <person name="Dougan E. K."/>
            <person name="Thang M."/>
            <person name="Chan C."/>
        </authorList>
    </citation>
    <scope>NUCLEOTIDE SEQUENCE [LARGE SCALE GENOMIC DNA]</scope>
</reference>
<organism evidence="1 2">
    <name type="scientific">Durusdinium trenchii</name>
    <dbReference type="NCBI Taxonomy" id="1381693"/>
    <lineage>
        <taxon>Eukaryota</taxon>
        <taxon>Sar</taxon>
        <taxon>Alveolata</taxon>
        <taxon>Dinophyceae</taxon>
        <taxon>Suessiales</taxon>
        <taxon>Symbiodiniaceae</taxon>
        <taxon>Durusdinium</taxon>
    </lineage>
</organism>
<comment type="caution">
    <text evidence="1">The sequence shown here is derived from an EMBL/GenBank/DDBJ whole genome shotgun (WGS) entry which is preliminary data.</text>
</comment>
<name>A0ABP0Q282_9DINO</name>
<evidence type="ECO:0000313" key="1">
    <source>
        <dbReference type="EMBL" id="CAK9081816.1"/>
    </source>
</evidence>
<dbReference type="EMBL" id="CAXAMN010023873">
    <property type="protein sequence ID" value="CAK9081816.1"/>
    <property type="molecule type" value="Genomic_DNA"/>
</dbReference>
<accession>A0ABP0Q282</accession>
<sequence>MLCAVGFHLCRTCATKKKPWLLRHGDHQVGFPPHCEGCAARVVVSCCVFMNLIYGSFCSRSTFHCRPFLAAMRIWLLCVYFTSFAWAANLQKCSGTGPLRSSVPVCYFGETSGEAVLVKILSFDSLEHAGQMELRAAGASKVACESTFTQEGQAIQVRQLCLPSSVSAVNVSYCSDQDALRLDASVEGDLVEMSLRLLPNCQLR</sequence>
<proteinExistence type="predicted"/>
<dbReference type="Proteomes" id="UP001642484">
    <property type="component" value="Unassembled WGS sequence"/>
</dbReference>
<protein>
    <submittedName>
        <fullName evidence="1">Uncharacterized protein</fullName>
    </submittedName>
</protein>
<evidence type="ECO:0000313" key="2">
    <source>
        <dbReference type="Proteomes" id="UP001642484"/>
    </source>
</evidence>